<keyword evidence="2" id="KW-1185">Reference proteome</keyword>
<organism evidence="1 2">
    <name type="scientific">Streptomyces noboritoensis</name>
    <dbReference type="NCBI Taxonomy" id="67337"/>
    <lineage>
        <taxon>Bacteria</taxon>
        <taxon>Bacillati</taxon>
        <taxon>Actinomycetota</taxon>
        <taxon>Actinomycetes</taxon>
        <taxon>Kitasatosporales</taxon>
        <taxon>Streptomycetaceae</taxon>
        <taxon>Streptomyces</taxon>
    </lineage>
</organism>
<name>A0ABV6TGZ4_9ACTN</name>
<proteinExistence type="predicted"/>
<evidence type="ECO:0000313" key="1">
    <source>
        <dbReference type="EMBL" id="MFC0844688.1"/>
    </source>
</evidence>
<protein>
    <recommendedName>
        <fullName evidence="3">Transcriptional regulator</fullName>
    </recommendedName>
</protein>
<dbReference type="RefSeq" id="WP_394319095.1">
    <property type="nucleotide sequence ID" value="NZ_JBHMQV010000009.1"/>
</dbReference>
<dbReference type="Proteomes" id="UP001589887">
    <property type="component" value="Unassembled WGS sequence"/>
</dbReference>
<evidence type="ECO:0008006" key="3">
    <source>
        <dbReference type="Google" id="ProtNLM"/>
    </source>
</evidence>
<comment type="caution">
    <text evidence="1">The sequence shown here is derived from an EMBL/GenBank/DDBJ whole genome shotgun (WGS) entry which is preliminary data.</text>
</comment>
<evidence type="ECO:0000313" key="2">
    <source>
        <dbReference type="Proteomes" id="UP001589887"/>
    </source>
</evidence>
<dbReference type="EMBL" id="JBHMQV010000009">
    <property type="protein sequence ID" value="MFC0844688.1"/>
    <property type="molecule type" value="Genomic_DNA"/>
</dbReference>
<gene>
    <name evidence="1" type="ORF">ACFH04_13365</name>
</gene>
<reference evidence="1 2" key="1">
    <citation type="submission" date="2024-09" db="EMBL/GenBank/DDBJ databases">
        <authorList>
            <person name="Sun Q."/>
            <person name="Mori K."/>
        </authorList>
    </citation>
    <scope>NUCLEOTIDE SEQUENCE [LARGE SCALE GENOMIC DNA]</scope>
    <source>
        <strain evidence="1 2">JCM 4557</strain>
    </source>
</reference>
<sequence length="109" mass="12300">MSGQLGGYVSARWYAVTETLDELNGATSGSVCLPQHVDWGPRRPFDLADDADVAVMYERVLRESQSVEDLRAYLNANTLCRLWSALVLPRQARALWEDRFRELRSAAVV</sequence>
<accession>A0ABV6TGZ4</accession>